<dbReference type="EMBL" id="SLZY01000006">
    <property type="protein sequence ID" value="TCS72101.1"/>
    <property type="molecule type" value="Genomic_DNA"/>
</dbReference>
<dbReference type="AlphaFoldDB" id="A0A4R3JVJ8"/>
<name>A0A4R3JVJ8_9PROT</name>
<evidence type="ECO:0000313" key="3">
    <source>
        <dbReference type="EMBL" id="TCS72101.1"/>
    </source>
</evidence>
<keyword evidence="1" id="KW-0597">Phosphoprotein</keyword>
<dbReference type="GO" id="GO:0000160">
    <property type="term" value="P:phosphorelay signal transduction system"/>
    <property type="evidence" value="ECO:0007669"/>
    <property type="project" value="InterPro"/>
</dbReference>
<evidence type="ECO:0000259" key="2">
    <source>
        <dbReference type="PROSITE" id="PS50110"/>
    </source>
</evidence>
<dbReference type="InterPro" id="IPR052893">
    <property type="entry name" value="TCS_response_regulator"/>
</dbReference>
<dbReference type="SUPFAM" id="SSF52172">
    <property type="entry name" value="CheY-like"/>
    <property type="match status" value="1"/>
</dbReference>
<keyword evidence="4" id="KW-1185">Reference proteome</keyword>
<feature type="domain" description="Response regulatory" evidence="2">
    <location>
        <begin position="7"/>
        <end position="135"/>
    </location>
</feature>
<dbReference type="Pfam" id="PF00072">
    <property type="entry name" value="Response_reg"/>
    <property type="match status" value="1"/>
</dbReference>
<proteinExistence type="predicted"/>
<dbReference type="PANTHER" id="PTHR44520">
    <property type="entry name" value="RESPONSE REGULATOR RCP1-RELATED"/>
    <property type="match status" value="1"/>
</dbReference>
<dbReference type="InterPro" id="IPR011006">
    <property type="entry name" value="CheY-like_superfamily"/>
</dbReference>
<dbReference type="Gene3D" id="3.40.50.2300">
    <property type="match status" value="1"/>
</dbReference>
<accession>A0A4R3JVJ8</accession>
<dbReference type="InterPro" id="IPR001789">
    <property type="entry name" value="Sig_transdc_resp-reg_receiver"/>
</dbReference>
<dbReference type="PROSITE" id="PS50110">
    <property type="entry name" value="RESPONSE_REGULATORY"/>
    <property type="match status" value="1"/>
</dbReference>
<dbReference type="PANTHER" id="PTHR44520:SF1">
    <property type="entry name" value="TWO-COMPONENT SYSTEM REGULATORY PROTEIN"/>
    <property type="match status" value="1"/>
</dbReference>
<dbReference type="SMART" id="SM00448">
    <property type="entry name" value="REC"/>
    <property type="match status" value="1"/>
</dbReference>
<feature type="modified residue" description="4-aspartylphosphate" evidence="1">
    <location>
        <position position="68"/>
    </location>
</feature>
<organism evidence="3 4">
    <name type="scientific">Sulfuritortus calidifontis</name>
    <dbReference type="NCBI Taxonomy" id="1914471"/>
    <lineage>
        <taxon>Bacteria</taxon>
        <taxon>Pseudomonadati</taxon>
        <taxon>Pseudomonadota</taxon>
        <taxon>Betaproteobacteria</taxon>
        <taxon>Nitrosomonadales</taxon>
        <taxon>Thiobacillaceae</taxon>
        <taxon>Sulfuritortus</taxon>
    </lineage>
</organism>
<evidence type="ECO:0000256" key="1">
    <source>
        <dbReference type="PROSITE-ProRule" id="PRU00169"/>
    </source>
</evidence>
<gene>
    <name evidence="3" type="ORF">EDC61_10615</name>
</gene>
<reference evidence="3 4" key="1">
    <citation type="submission" date="2019-03" db="EMBL/GenBank/DDBJ databases">
        <title>Genomic Encyclopedia of Type Strains, Phase IV (KMG-IV): sequencing the most valuable type-strain genomes for metagenomic binning, comparative biology and taxonomic classification.</title>
        <authorList>
            <person name="Goeker M."/>
        </authorList>
    </citation>
    <scope>NUCLEOTIDE SEQUENCE [LARGE SCALE GENOMIC DNA]</scope>
    <source>
        <strain evidence="3 4">DSM 103923</strain>
    </source>
</reference>
<protein>
    <submittedName>
        <fullName evidence="3">Two-component system response regulator</fullName>
    </submittedName>
</protein>
<comment type="caution">
    <text evidence="3">The sequence shown here is derived from an EMBL/GenBank/DDBJ whole genome shotgun (WGS) entry which is preliminary data.</text>
</comment>
<evidence type="ECO:0000313" key="4">
    <source>
        <dbReference type="Proteomes" id="UP000295135"/>
    </source>
</evidence>
<dbReference type="CDD" id="cd17557">
    <property type="entry name" value="REC_Rcp-like"/>
    <property type="match status" value="1"/>
</dbReference>
<dbReference type="Proteomes" id="UP000295135">
    <property type="component" value="Unassembled WGS sequence"/>
</dbReference>
<sequence>MIPAHKSILLVEDNPDDEALTLRALKKNRIMNEVVVARDGLEALDYLFGTGSHAGRDIREQPPVVLLDLKLPKIDGLEVLRRLRADPRTRAQPVVILTTSNEHSDLRASYTLHANSYIRKPVDFNEFTETLRSVAHYWLQLNEPPPTLQTN</sequence>